<keyword evidence="2" id="KW-0238">DNA-binding</keyword>
<feature type="domain" description="HTH cro/C1-type" evidence="1">
    <location>
        <begin position="17"/>
        <end position="71"/>
    </location>
</feature>
<proteinExistence type="predicted"/>
<dbReference type="Gene3D" id="1.10.260.40">
    <property type="entry name" value="lambda repressor-like DNA-binding domains"/>
    <property type="match status" value="1"/>
</dbReference>
<accession>A0A543ISV6</accession>
<dbReference type="SMART" id="SM00530">
    <property type="entry name" value="HTH_XRE"/>
    <property type="match status" value="1"/>
</dbReference>
<dbReference type="Proteomes" id="UP000319213">
    <property type="component" value="Unassembled WGS sequence"/>
</dbReference>
<comment type="caution">
    <text evidence="2">The sequence shown here is derived from an EMBL/GenBank/DDBJ whole genome shotgun (WGS) entry which is preliminary data.</text>
</comment>
<evidence type="ECO:0000313" key="2">
    <source>
        <dbReference type="EMBL" id="TQM73653.1"/>
    </source>
</evidence>
<sequence length="287" mass="32458">MSSGQNRVRRRQLVAELKRLREEAGLTQEEVARQLDWHHTKVFRIETGRTAPHPNDVRVMCALYGVTDEEHLAALVQLAKESRKRGWWYAYRDVLPSRYEFIIGLEEEAYAIHTFQLAVVPGLLQTEDYAMALGKGGPLELDTDEIRRRVEVRMNRQRVLDKPDRPQLWAIIDEAAIHRVVGGPKVMLAQLEHLITASEAGKTTIQIVPYTVGAHPGICGPFVILKFEEPSETDVVYMETIGGSISLDKPEEIRNYVNAFDHLRAVALSPQDTRTMLIRAAKSLADG</sequence>
<gene>
    <name evidence="2" type="ORF">FHX40_0306</name>
</gene>
<evidence type="ECO:0000313" key="3">
    <source>
        <dbReference type="Proteomes" id="UP000319213"/>
    </source>
</evidence>
<dbReference type="InterPro" id="IPR043917">
    <property type="entry name" value="DUF5753"/>
</dbReference>
<dbReference type="AlphaFoldDB" id="A0A543ISV6"/>
<dbReference type="RefSeq" id="WP_142257938.1">
    <property type="nucleotide sequence ID" value="NZ_VFPQ01000001.1"/>
</dbReference>
<name>A0A543ISV6_9ACTN</name>
<evidence type="ECO:0000259" key="1">
    <source>
        <dbReference type="PROSITE" id="PS50943"/>
    </source>
</evidence>
<dbReference type="Pfam" id="PF13560">
    <property type="entry name" value="HTH_31"/>
    <property type="match status" value="1"/>
</dbReference>
<dbReference type="Pfam" id="PF19054">
    <property type="entry name" value="DUF5753"/>
    <property type="match status" value="1"/>
</dbReference>
<protein>
    <submittedName>
        <fullName evidence="2">DNA-binding XRE family transcriptional regulator</fullName>
    </submittedName>
</protein>
<organism evidence="2 3">
    <name type="scientific">Thermopolyspora flexuosa</name>
    <dbReference type="NCBI Taxonomy" id="103836"/>
    <lineage>
        <taxon>Bacteria</taxon>
        <taxon>Bacillati</taxon>
        <taxon>Actinomycetota</taxon>
        <taxon>Actinomycetes</taxon>
        <taxon>Streptosporangiales</taxon>
        <taxon>Streptosporangiaceae</taxon>
        <taxon>Thermopolyspora</taxon>
    </lineage>
</organism>
<dbReference type="CDD" id="cd00093">
    <property type="entry name" value="HTH_XRE"/>
    <property type="match status" value="1"/>
</dbReference>
<dbReference type="SUPFAM" id="SSF47413">
    <property type="entry name" value="lambda repressor-like DNA-binding domains"/>
    <property type="match status" value="1"/>
</dbReference>
<reference evidence="2 3" key="1">
    <citation type="submission" date="2019-06" db="EMBL/GenBank/DDBJ databases">
        <title>Sequencing the genomes of 1000 actinobacteria strains.</title>
        <authorList>
            <person name="Klenk H.-P."/>
        </authorList>
    </citation>
    <scope>NUCLEOTIDE SEQUENCE [LARGE SCALE GENOMIC DNA]</scope>
    <source>
        <strain evidence="2 3">DSM 43186</strain>
    </source>
</reference>
<keyword evidence="3" id="KW-1185">Reference proteome</keyword>
<dbReference type="OrthoDB" id="5177725at2"/>
<dbReference type="EMBL" id="VFPQ01000001">
    <property type="protein sequence ID" value="TQM73653.1"/>
    <property type="molecule type" value="Genomic_DNA"/>
</dbReference>
<dbReference type="GO" id="GO:0003677">
    <property type="term" value="F:DNA binding"/>
    <property type="evidence" value="ECO:0007669"/>
    <property type="project" value="UniProtKB-KW"/>
</dbReference>
<dbReference type="InterPro" id="IPR001387">
    <property type="entry name" value="Cro/C1-type_HTH"/>
</dbReference>
<dbReference type="PROSITE" id="PS50943">
    <property type="entry name" value="HTH_CROC1"/>
    <property type="match status" value="1"/>
</dbReference>
<dbReference type="InterPro" id="IPR010982">
    <property type="entry name" value="Lambda_DNA-bd_dom_sf"/>
</dbReference>